<protein>
    <submittedName>
        <fullName evidence="9">Tetratricopeptide repeat protein</fullName>
    </submittedName>
</protein>
<dbReference type="PANTHER" id="PTHR43289">
    <property type="entry name" value="MITOGEN-ACTIVATED PROTEIN KINASE KINASE KINASE 20-RELATED"/>
    <property type="match status" value="1"/>
</dbReference>
<dbReference type="Gene3D" id="1.10.510.10">
    <property type="entry name" value="Transferase(Phosphotransferase) domain 1"/>
    <property type="match status" value="1"/>
</dbReference>
<dbReference type="Pfam" id="PF13424">
    <property type="entry name" value="TPR_12"/>
    <property type="match status" value="1"/>
</dbReference>
<dbReference type="Pfam" id="PF13374">
    <property type="entry name" value="TPR_10"/>
    <property type="match status" value="1"/>
</dbReference>
<feature type="binding site" evidence="6">
    <location>
        <position position="63"/>
    </location>
    <ligand>
        <name>ATP</name>
        <dbReference type="ChEBI" id="CHEBI:30616"/>
    </ligand>
</feature>
<dbReference type="SMART" id="SM00220">
    <property type="entry name" value="S_TKc"/>
    <property type="match status" value="1"/>
</dbReference>
<keyword evidence="7" id="KW-0472">Membrane</keyword>
<evidence type="ECO:0000256" key="5">
    <source>
        <dbReference type="PROSITE-ProRule" id="PRU00339"/>
    </source>
</evidence>
<evidence type="ECO:0000256" key="6">
    <source>
        <dbReference type="PROSITE-ProRule" id="PRU10141"/>
    </source>
</evidence>
<proteinExistence type="predicted"/>
<feature type="repeat" description="TPR" evidence="5">
    <location>
        <begin position="595"/>
        <end position="628"/>
    </location>
</feature>
<reference evidence="9 10" key="1">
    <citation type="submission" date="2019-05" db="EMBL/GenBank/DDBJ databases">
        <title>Verrucobacter flavum gen. nov., sp. nov. a new member of the family Verrucomicrobiaceae.</title>
        <authorList>
            <person name="Szuroczki S."/>
            <person name="Abbaszade G."/>
            <person name="Szabo A."/>
            <person name="Felfoldi T."/>
            <person name="Schumann P."/>
            <person name="Boka K."/>
            <person name="Keki Z."/>
            <person name="Toumi M."/>
            <person name="Toth E."/>
        </authorList>
    </citation>
    <scope>NUCLEOTIDE SEQUENCE [LARGE SCALE GENOMIC DNA]</scope>
    <source>
        <strain evidence="9 10">MG-N-17</strain>
    </source>
</reference>
<feature type="transmembrane region" description="Helical" evidence="7">
    <location>
        <begin position="346"/>
        <end position="370"/>
    </location>
</feature>
<feature type="domain" description="Protein kinase" evidence="8">
    <location>
        <begin position="33"/>
        <end position="321"/>
    </location>
</feature>
<keyword evidence="2 6" id="KW-0547">Nucleotide-binding</keyword>
<organism evidence="9 10">
    <name type="scientific">Phragmitibacter flavus</name>
    <dbReference type="NCBI Taxonomy" id="2576071"/>
    <lineage>
        <taxon>Bacteria</taxon>
        <taxon>Pseudomonadati</taxon>
        <taxon>Verrucomicrobiota</taxon>
        <taxon>Verrucomicrobiia</taxon>
        <taxon>Verrucomicrobiales</taxon>
        <taxon>Verrucomicrobiaceae</taxon>
        <taxon>Phragmitibacter</taxon>
    </lineage>
</organism>
<dbReference type="InterPro" id="IPR011009">
    <property type="entry name" value="Kinase-like_dom_sf"/>
</dbReference>
<dbReference type="InterPro" id="IPR017441">
    <property type="entry name" value="Protein_kinase_ATP_BS"/>
</dbReference>
<evidence type="ECO:0000256" key="4">
    <source>
        <dbReference type="ARBA" id="ARBA00022840"/>
    </source>
</evidence>
<dbReference type="PROSITE" id="PS00108">
    <property type="entry name" value="PROTEIN_KINASE_ST"/>
    <property type="match status" value="1"/>
</dbReference>
<keyword evidence="3" id="KW-0418">Kinase</keyword>
<comment type="caution">
    <text evidence="9">The sequence shown here is derived from an EMBL/GenBank/DDBJ whole genome shotgun (WGS) entry which is preliminary data.</text>
</comment>
<dbReference type="Pfam" id="PF00069">
    <property type="entry name" value="Pkinase"/>
    <property type="match status" value="1"/>
</dbReference>
<dbReference type="PROSITE" id="PS50005">
    <property type="entry name" value="TPR"/>
    <property type="match status" value="1"/>
</dbReference>
<evidence type="ECO:0000256" key="7">
    <source>
        <dbReference type="SAM" id="Phobius"/>
    </source>
</evidence>
<dbReference type="EMBL" id="VAUV01000001">
    <property type="protein sequence ID" value="TLD72595.1"/>
    <property type="molecule type" value="Genomic_DNA"/>
</dbReference>
<dbReference type="OrthoDB" id="9801841at2"/>
<dbReference type="SUPFAM" id="SSF48452">
    <property type="entry name" value="TPR-like"/>
    <property type="match status" value="2"/>
</dbReference>
<evidence type="ECO:0000256" key="2">
    <source>
        <dbReference type="ARBA" id="ARBA00022741"/>
    </source>
</evidence>
<dbReference type="RefSeq" id="WP_138084218.1">
    <property type="nucleotide sequence ID" value="NZ_VAUV01000001.1"/>
</dbReference>
<dbReference type="Proteomes" id="UP000306196">
    <property type="component" value="Unassembled WGS sequence"/>
</dbReference>
<dbReference type="InterPro" id="IPR019734">
    <property type="entry name" value="TPR_rpt"/>
</dbReference>
<gene>
    <name evidence="9" type="ORF">FEM03_00525</name>
</gene>
<dbReference type="PROSITE" id="PS50011">
    <property type="entry name" value="PROTEIN_KINASE_DOM"/>
    <property type="match status" value="1"/>
</dbReference>
<dbReference type="CDD" id="cd14014">
    <property type="entry name" value="STKc_PknB_like"/>
    <property type="match status" value="1"/>
</dbReference>
<evidence type="ECO:0000256" key="3">
    <source>
        <dbReference type="ARBA" id="ARBA00022777"/>
    </source>
</evidence>
<keyword evidence="4 6" id="KW-0067">ATP-binding</keyword>
<dbReference type="Gene3D" id="3.30.200.20">
    <property type="entry name" value="Phosphorylase Kinase, domain 1"/>
    <property type="match status" value="1"/>
</dbReference>
<dbReference type="InterPro" id="IPR008271">
    <property type="entry name" value="Ser/Thr_kinase_AS"/>
</dbReference>
<accession>A0A5R8KKV0</accession>
<name>A0A5R8KKV0_9BACT</name>
<keyword evidence="7" id="KW-0812">Transmembrane</keyword>
<sequence length="792" mass="89511">MSDSLEYFVGGALQELDLGESMGEQPGLVIGHYKLVRCLGQGGFGAVWLAEQSQPVRREVALKIIKLGMDTREVTARFELERQALAVMDHPGIAKVFDAGATPSGRPYFVMELVRGEPVTRHCDARTLSLSERLELFIEVCHAVQHAHQKGVIHRDLKPSNILVAEMGNEVVPKVIDFGIAKATAGGRLIEQTLVTRADRLMGTPAYMSPEQSEGGLGVDIDTRTDIYSLGVVLYELVTGQVPWERKDAKSRDVKRPSTVLRSLHREELKKIATARQTEAARLIGQVRSDLDWIVVKALEQDRERRYDSADALAADLLAFLEHRPVTARPPTAWYLMRRFARRNRVATVATAVVVLALLAGVTASTLMYLRAQQELERSRQVTQFLKDTLGHARASKSLGRDSTMMLEILDQTAKRVGQDLKNQPRVEAELRAVISQAYLDLGYYDQAHEQSAAALELERSFGMSDRPSLAEALHFGALHLHEFGKPKEAEQQMREALEMKQRLYGERDHRTLSTQVELGWILMRWGRAREAEPEARMAFEQWRKYPDDPLLHLSPNLMAAILHHLKRHEESLEVVKEHLAALRKLYGNEHPTVANCLGNLGMQYCRMERFDEAAAPFEEAMRQEAKFFKAERRPNLWYLLRGMQRVEGGRKNWEAQMRYAREAFDEVKKFHPAGHQHYQWTAEDLGKVLLEHAERAVVDDPQLCLVYVDELLRAEDFAGVVKGASGWVDCVRAEAMAVVHADRREEAQEIFARGIAALRAKSKSKPADVDKRRLIKAEAMNLAKVLTVPKT</sequence>
<dbReference type="AlphaFoldDB" id="A0A5R8KKV0"/>
<evidence type="ECO:0000313" key="9">
    <source>
        <dbReference type="EMBL" id="TLD72595.1"/>
    </source>
</evidence>
<evidence type="ECO:0000256" key="1">
    <source>
        <dbReference type="ARBA" id="ARBA00022679"/>
    </source>
</evidence>
<dbReference type="PANTHER" id="PTHR43289:SF6">
    <property type="entry name" value="SERINE_THREONINE-PROTEIN KINASE NEKL-3"/>
    <property type="match status" value="1"/>
</dbReference>
<keyword evidence="10" id="KW-1185">Reference proteome</keyword>
<dbReference type="GO" id="GO:0005524">
    <property type="term" value="F:ATP binding"/>
    <property type="evidence" value="ECO:0007669"/>
    <property type="project" value="UniProtKB-UniRule"/>
</dbReference>
<keyword evidence="7" id="KW-1133">Transmembrane helix</keyword>
<dbReference type="Gene3D" id="1.25.40.10">
    <property type="entry name" value="Tetratricopeptide repeat domain"/>
    <property type="match status" value="2"/>
</dbReference>
<dbReference type="GO" id="GO:0004674">
    <property type="term" value="F:protein serine/threonine kinase activity"/>
    <property type="evidence" value="ECO:0007669"/>
    <property type="project" value="TreeGrafter"/>
</dbReference>
<dbReference type="InterPro" id="IPR000719">
    <property type="entry name" value="Prot_kinase_dom"/>
</dbReference>
<dbReference type="PROSITE" id="PS00107">
    <property type="entry name" value="PROTEIN_KINASE_ATP"/>
    <property type="match status" value="1"/>
</dbReference>
<keyword evidence="5" id="KW-0802">TPR repeat</keyword>
<dbReference type="InterPro" id="IPR011990">
    <property type="entry name" value="TPR-like_helical_dom_sf"/>
</dbReference>
<keyword evidence="1" id="KW-0808">Transferase</keyword>
<dbReference type="SUPFAM" id="SSF56112">
    <property type="entry name" value="Protein kinase-like (PK-like)"/>
    <property type="match status" value="1"/>
</dbReference>
<evidence type="ECO:0000259" key="8">
    <source>
        <dbReference type="PROSITE" id="PS50011"/>
    </source>
</evidence>
<evidence type="ECO:0000313" key="10">
    <source>
        <dbReference type="Proteomes" id="UP000306196"/>
    </source>
</evidence>